<reference evidence="4 5" key="1">
    <citation type="journal article" date="2006" name="J. Virol.">
        <title>Genome of crocodilepox virus.</title>
        <authorList>
            <person name="Afonso C.L."/>
            <person name="Tulman E.R."/>
            <person name="Delhon G."/>
            <person name="Lu Z."/>
            <person name="Viljoen G.J."/>
            <person name="Wallace D.B."/>
            <person name="Kutish G.F."/>
            <person name="Rock D.L."/>
        </authorList>
    </citation>
    <scope>NUCLEOTIDE SEQUENCE [LARGE SCALE GENOMIC DNA]</scope>
    <source>
        <strain evidence="5">Isolate Crocodylus niloticus/Zimbabwe/Ume/2001</strain>
    </source>
</reference>
<sequence>MEKFRRVYRDFVEISCRHLERSGERTADPDPESDVQTLVSALAAVESRLGRRVDADLSDDDVVRCMKMISYRVLSFWFLRSPAVVKSVYKSLPDAERARFLALFRDLLVATQTIGNLNALYSNIKQDASEIIDDSKKLLEILQKVKAAANDNQAFSVLNANATFISTLINHALSDENYLVKIIAIFYDDLVTDREKLEFYKEIFSLSTENVLDAVGHLMKLEVGSCVNAPSQNSRYVKFVKKILCKVSVLQNHNIDSHALLVKVLRLYAVVRDEITSNDELIALGRGALDEFRAKLDLDGLKQERISSLRSMLGYINSNRSFYREVVVKTFRKFQAESTRLLRCVIARHALKYDGRAVDLDAFVSTVYDKYVRRLVEESPEESEEAARELGERLAAWPPGPPGQRRDGGAEPAAGGPRKKEGGACEAKAKEAEEPRRGRLSTRGRGKAISDSESDGSSSAEEVCSSCERRRRLSSFSSSSSSSSSDSRASSSSSSLSSSSPSSKAPSSSDLETSPGRVLIDAVAESETSV</sequence>
<evidence type="ECO:0000256" key="3">
    <source>
        <dbReference type="SAM" id="MobiDB-lite"/>
    </source>
</evidence>
<evidence type="ECO:0000313" key="5">
    <source>
        <dbReference type="Proteomes" id="UP000011300"/>
    </source>
</evidence>
<dbReference type="GeneID" id="4363438"/>
<organismHost>
    <name type="scientific">Crocodylus porosus</name>
    <name type="common">Saltwater crocodile</name>
    <name type="synonym">Estuarine crocodile</name>
    <dbReference type="NCBI Taxonomy" id="8502"/>
</organismHost>
<accession>Q070C4</accession>
<evidence type="ECO:0008006" key="6">
    <source>
        <dbReference type="Google" id="ProtNLM"/>
    </source>
</evidence>
<dbReference type="RefSeq" id="YP_784317.1">
    <property type="nucleotide sequence ID" value="NC_008030.1"/>
</dbReference>
<organismHost>
    <name type="scientific">Crocodylus niloticus</name>
    <name type="common">Nile crocodile</name>
    <name type="synonym">African crocodile</name>
    <dbReference type="NCBI Taxonomy" id="8501"/>
</organismHost>
<dbReference type="Proteomes" id="UP000011300">
    <property type="component" value="Segment"/>
</dbReference>
<comment type="subcellular location">
    <subcellularLocation>
        <location evidence="1">Virion</location>
    </subcellularLocation>
</comment>
<evidence type="ECO:0000256" key="1">
    <source>
        <dbReference type="ARBA" id="ARBA00004328"/>
    </source>
</evidence>
<organism evidence="4 5">
    <name type="scientific">Nile crocodilepox virus (isolate Crocodylus niloticus/Zimbabwe/Ume/2001)</name>
    <name type="common">CRV</name>
    <dbReference type="NCBI Taxonomy" id="1289473"/>
    <lineage>
        <taxon>Viruses</taxon>
        <taxon>Varidnaviria</taxon>
        <taxon>Bamfordvirae</taxon>
        <taxon>Nucleocytoviricota</taxon>
        <taxon>Pokkesviricetes</taxon>
        <taxon>Chitovirales</taxon>
        <taxon>Poxviridae</taxon>
        <taxon>Chordopoxvirinae</taxon>
        <taxon>Crocodylidpoxvirus</taxon>
        <taxon>Crocodylidpoxvirus nilecrocodilepox</taxon>
        <taxon>Nile crocodilepox virus</taxon>
    </lineage>
</organism>
<feature type="compositionally biased region" description="Basic and acidic residues" evidence="3">
    <location>
        <begin position="418"/>
        <end position="437"/>
    </location>
</feature>
<name>Q070C4_CPRVZ</name>
<dbReference type="Pfam" id="PF04924">
    <property type="entry name" value="Pox_A6"/>
    <property type="match status" value="1"/>
</dbReference>
<keyword evidence="2" id="KW-0946">Virion</keyword>
<feature type="compositionally biased region" description="Low complexity" evidence="3">
    <location>
        <begin position="474"/>
        <end position="511"/>
    </location>
</feature>
<dbReference type="GO" id="GO:0044423">
    <property type="term" value="C:virion component"/>
    <property type="evidence" value="ECO:0007669"/>
    <property type="project" value="UniProtKB-KW"/>
</dbReference>
<gene>
    <name evidence="4" type="ORF">CRV127</name>
</gene>
<dbReference type="InterPro" id="IPR007008">
    <property type="entry name" value="Poxvirus_A6"/>
</dbReference>
<feature type="compositionally biased region" description="Low complexity" evidence="3">
    <location>
        <begin position="455"/>
        <end position="466"/>
    </location>
</feature>
<feature type="region of interest" description="Disordered" evidence="3">
    <location>
        <begin position="394"/>
        <end position="530"/>
    </location>
</feature>
<organismHost>
    <name type="scientific">Crocodylus johnstoni</name>
    <name type="common">Australian freshwater crocodile</name>
    <dbReference type="NCBI Taxonomy" id="184234"/>
</organismHost>
<proteinExistence type="predicted"/>
<evidence type="ECO:0000256" key="2">
    <source>
        <dbReference type="ARBA" id="ARBA00022844"/>
    </source>
</evidence>
<keyword evidence="5" id="KW-1185">Reference proteome</keyword>
<protein>
    <recommendedName>
        <fullName evidence="6">Virion morphogenesis protein</fullName>
    </recommendedName>
</protein>
<dbReference type="EMBL" id="DQ356948">
    <property type="protein sequence ID" value="ABJ09018.1"/>
    <property type="molecule type" value="Genomic_DNA"/>
</dbReference>
<dbReference type="KEGG" id="vg:4363438"/>
<evidence type="ECO:0000313" key="4">
    <source>
        <dbReference type="EMBL" id="ABJ09018.1"/>
    </source>
</evidence>